<dbReference type="RefSeq" id="WP_139228208.1">
    <property type="nucleotide sequence ID" value="NZ_FOQD01000002.1"/>
</dbReference>
<dbReference type="OrthoDB" id="9806699at2"/>
<feature type="transmembrane region" description="Helical" evidence="1">
    <location>
        <begin position="99"/>
        <end position="121"/>
    </location>
</feature>
<evidence type="ECO:0000313" key="3">
    <source>
        <dbReference type="Proteomes" id="UP000199518"/>
    </source>
</evidence>
<evidence type="ECO:0000313" key="2">
    <source>
        <dbReference type="EMBL" id="SFH67825.1"/>
    </source>
</evidence>
<dbReference type="AlphaFoldDB" id="A0A1I3BZT1"/>
<dbReference type="STRING" id="1576369.SAMN05421753_10221"/>
<keyword evidence="3" id="KW-1185">Reference proteome</keyword>
<feature type="transmembrane region" description="Helical" evidence="1">
    <location>
        <begin position="173"/>
        <end position="194"/>
    </location>
</feature>
<evidence type="ECO:0000256" key="1">
    <source>
        <dbReference type="SAM" id="Phobius"/>
    </source>
</evidence>
<gene>
    <name evidence="2" type="ORF">SAMN05421753_10221</name>
</gene>
<reference evidence="3" key="1">
    <citation type="submission" date="2016-10" db="EMBL/GenBank/DDBJ databases">
        <authorList>
            <person name="Varghese N."/>
            <person name="Submissions S."/>
        </authorList>
    </citation>
    <scope>NUCLEOTIDE SEQUENCE [LARGE SCALE GENOMIC DNA]</scope>
    <source>
        <strain evidence="3">DSM 26348</strain>
    </source>
</reference>
<dbReference type="Proteomes" id="UP000199518">
    <property type="component" value="Unassembled WGS sequence"/>
</dbReference>
<keyword evidence="1" id="KW-0812">Transmembrane</keyword>
<sequence length="211" mass="22640">MQPNTAPSKEQVTVRWPVIAFLFAYTLSIRLLPFVLSRFGLPLDMSVSIYPWNFSPLIPLCLFGGAFYSSPRTAIWLPVSMMFLGDVAILAVTGRPDLISVPVSLSVYVATAICAALGLLLKTSQSPARLVAIGAVSCVLFFLITNTVVWQAYPTYPDTPAGLLACYAAGLPFLRNTVLSTILFGAVLFSPLSVRAAVRSAPSPQPALLSE</sequence>
<accession>A0A1I3BZT1</accession>
<proteinExistence type="predicted"/>
<feature type="transmembrane region" description="Helical" evidence="1">
    <location>
        <begin position="75"/>
        <end position="93"/>
    </location>
</feature>
<dbReference type="Pfam" id="PF20221">
    <property type="entry name" value="DUF6580"/>
    <property type="match status" value="1"/>
</dbReference>
<organism evidence="2 3">
    <name type="scientific">Planctomicrobium piriforme</name>
    <dbReference type="NCBI Taxonomy" id="1576369"/>
    <lineage>
        <taxon>Bacteria</taxon>
        <taxon>Pseudomonadati</taxon>
        <taxon>Planctomycetota</taxon>
        <taxon>Planctomycetia</taxon>
        <taxon>Planctomycetales</taxon>
        <taxon>Planctomycetaceae</taxon>
        <taxon>Planctomicrobium</taxon>
    </lineage>
</organism>
<feature type="transmembrane region" description="Helical" evidence="1">
    <location>
        <begin position="49"/>
        <end position="68"/>
    </location>
</feature>
<protein>
    <submittedName>
        <fullName evidence="2">Uncharacterized protein</fullName>
    </submittedName>
</protein>
<dbReference type="InterPro" id="IPR046487">
    <property type="entry name" value="DUF6580"/>
</dbReference>
<keyword evidence="1" id="KW-1133">Transmembrane helix</keyword>
<keyword evidence="1" id="KW-0472">Membrane</keyword>
<dbReference type="EMBL" id="FOQD01000002">
    <property type="protein sequence ID" value="SFH67825.1"/>
    <property type="molecule type" value="Genomic_DNA"/>
</dbReference>
<feature type="transmembrane region" description="Helical" evidence="1">
    <location>
        <begin position="12"/>
        <end position="29"/>
    </location>
</feature>
<feature type="transmembrane region" description="Helical" evidence="1">
    <location>
        <begin position="130"/>
        <end position="153"/>
    </location>
</feature>
<name>A0A1I3BZT1_9PLAN</name>